<dbReference type="RefSeq" id="WP_143008589.1">
    <property type="nucleotide sequence ID" value="NZ_JAPDIQ010000006.1"/>
</dbReference>
<comment type="caution">
    <text evidence="1">The sequence shown here is derived from an EMBL/GenBank/DDBJ whole genome shotgun (WGS) entry which is preliminary data.</text>
</comment>
<accession>A0ABT6III0</accession>
<name>A0ABT6III0_9PSED</name>
<proteinExistence type="predicted"/>
<reference evidence="1 2" key="1">
    <citation type="submission" date="2022-10" db="EMBL/GenBank/DDBJ databases">
        <title>A novel Pseudomonas species, isolated from Passiflora incarnata leaves.</title>
        <authorList>
            <person name="Cueva-Yesquen L.G."/>
            <person name="Fantinatti-Garboggini F."/>
        </authorList>
    </citation>
    <scope>NUCLEOTIDE SEQUENCE [LARGE SCALE GENOMIC DNA]</scope>
    <source>
        <strain evidence="1 2">CBMAI 2609</strain>
    </source>
</reference>
<keyword evidence="2" id="KW-1185">Reference proteome</keyword>
<evidence type="ECO:0000313" key="2">
    <source>
        <dbReference type="Proteomes" id="UP001157461"/>
    </source>
</evidence>
<dbReference type="Proteomes" id="UP001157461">
    <property type="component" value="Unassembled WGS sequence"/>
</dbReference>
<dbReference type="EMBL" id="JAPDIQ010000006">
    <property type="protein sequence ID" value="MDH4764283.1"/>
    <property type="molecule type" value="Genomic_DNA"/>
</dbReference>
<evidence type="ECO:0000313" key="1">
    <source>
        <dbReference type="EMBL" id="MDH4764283.1"/>
    </source>
</evidence>
<gene>
    <name evidence="1" type="ORF">OMP44_15440</name>
</gene>
<sequence length="149" mass="16360">MIMRTRFESLSRLLGSDTRTKGLLNLLEADWPTALQVVPAAFKVVESESCAPCCRDLLTEALRSYKSALGRPDQERLVAFMDPFLDGLAEMLEREPAPTAAVVDMQNSLLIEVEKESGASVRARLEAMLLPADTSIGLVWRSIQGAEHG</sequence>
<organism evidence="1 2">
    <name type="scientific">Pseudomonas flavocrustae</name>
    <dbReference type="NCBI Taxonomy" id="2991719"/>
    <lineage>
        <taxon>Bacteria</taxon>
        <taxon>Pseudomonadati</taxon>
        <taxon>Pseudomonadota</taxon>
        <taxon>Gammaproteobacteria</taxon>
        <taxon>Pseudomonadales</taxon>
        <taxon>Pseudomonadaceae</taxon>
        <taxon>Pseudomonas</taxon>
    </lineage>
</organism>
<protein>
    <submittedName>
        <fullName evidence="1">Uncharacterized protein</fullName>
    </submittedName>
</protein>